<name>A0ABT2TF19_9FIRM</name>
<dbReference type="RefSeq" id="WP_158423666.1">
    <property type="nucleotide sequence ID" value="NZ_JAOQJQ010000001.1"/>
</dbReference>
<dbReference type="Proteomes" id="UP001652442">
    <property type="component" value="Unassembled WGS sequence"/>
</dbReference>
<dbReference type="PIRSF" id="PIRSF038958">
    <property type="entry name" value="PG_synth_SpoVB"/>
    <property type="match status" value="1"/>
</dbReference>
<feature type="transmembrane region" description="Helical" evidence="6">
    <location>
        <begin position="12"/>
        <end position="32"/>
    </location>
</feature>
<protein>
    <submittedName>
        <fullName evidence="7">Polysaccharide biosynthesis protein</fullName>
    </submittedName>
</protein>
<feature type="transmembrane region" description="Helical" evidence="6">
    <location>
        <begin position="349"/>
        <end position="374"/>
    </location>
</feature>
<evidence type="ECO:0000256" key="3">
    <source>
        <dbReference type="ARBA" id="ARBA00022692"/>
    </source>
</evidence>
<evidence type="ECO:0000256" key="1">
    <source>
        <dbReference type="ARBA" id="ARBA00004651"/>
    </source>
</evidence>
<dbReference type="CDD" id="cd13124">
    <property type="entry name" value="MATE_SpoVB_like"/>
    <property type="match status" value="1"/>
</dbReference>
<evidence type="ECO:0000256" key="6">
    <source>
        <dbReference type="SAM" id="Phobius"/>
    </source>
</evidence>
<sequence>MKNHSLFKSSLLAGTILLTLTGIVSRLIGFFYKIFLSRTIGAEALGIFQLIFPVFVFALAISCGGIQTAISRFTAASESRKEARLYLYLGTVLSVALSFLCAFAVYENAGFLSRYLLEEPRCEDLLRIMALAIPFASIHNCINGYYYGLKKTAIPAASQLLEQIIRVAGVYVICMILTEEGKALTATTAVWGLFIGELASSLFCITMLRFKKASGQVRRSFKNLCSMAFPFTVNRIVLSLAQSLETILIPMSLKDFGYSTYDALSVYGILTGMVLSTIMLPAVLSNSLSVLLLPEISRAQASRQERQIQRIIKKTVELSVILGLLCTFIFLISGTFVGQQLFHNHLAGIYLKNLCWICPFLFLSSTLCSILHGLGKPKTVLGINIGGSCIRMLFILFLIPQMGMRGYLWGMLVSQIFVSALSYRNLRKSCF</sequence>
<comment type="subcellular location">
    <subcellularLocation>
        <location evidence="1">Cell membrane</location>
        <topology evidence="1">Multi-pass membrane protein</topology>
    </subcellularLocation>
</comment>
<dbReference type="PANTHER" id="PTHR30250:SF24">
    <property type="entry name" value="STAGE V SPORULATION PROTEIN B"/>
    <property type="match status" value="1"/>
</dbReference>
<accession>A0ABT2TF19</accession>
<dbReference type="Pfam" id="PF01943">
    <property type="entry name" value="Polysacc_synt"/>
    <property type="match status" value="1"/>
</dbReference>
<feature type="transmembrane region" description="Helical" evidence="6">
    <location>
        <begin position="406"/>
        <end position="426"/>
    </location>
</feature>
<feature type="transmembrane region" description="Helical" evidence="6">
    <location>
        <begin position="315"/>
        <end position="337"/>
    </location>
</feature>
<feature type="transmembrane region" description="Helical" evidence="6">
    <location>
        <begin position="44"/>
        <end position="64"/>
    </location>
</feature>
<gene>
    <name evidence="7" type="ORF">OCV88_00330</name>
</gene>
<proteinExistence type="predicted"/>
<keyword evidence="2" id="KW-1003">Cell membrane</keyword>
<feature type="transmembrane region" description="Helical" evidence="6">
    <location>
        <begin position="160"/>
        <end position="178"/>
    </location>
</feature>
<organism evidence="7 8">
    <name type="scientific">Brotonthovivens ammoniilytica</name>
    <dbReference type="NCBI Taxonomy" id="2981725"/>
    <lineage>
        <taxon>Bacteria</taxon>
        <taxon>Bacillati</taxon>
        <taxon>Bacillota</taxon>
        <taxon>Clostridia</taxon>
        <taxon>Lachnospirales</taxon>
        <taxon>Lachnospiraceae</taxon>
        <taxon>Brotonthovivens</taxon>
    </lineage>
</organism>
<reference evidence="7 8" key="1">
    <citation type="journal article" date="2021" name="ISME Commun">
        <title>Automated analysis of genomic sequences facilitates high-throughput and comprehensive description of bacteria.</title>
        <authorList>
            <person name="Hitch T.C.A."/>
        </authorList>
    </citation>
    <scope>NUCLEOTIDE SEQUENCE [LARGE SCALE GENOMIC DNA]</scope>
    <source>
        <strain evidence="7 8">Sanger_109</strain>
    </source>
</reference>
<feature type="transmembrane region" description="Helical" evidence="6">
    <location>
        <begin position="231"/>
        <end position="253"/>
    </location>
</feature>
<keyword evidence="5 6" id="KW-0472">Membrane</keyword>
<evidence type="ECO:0000256" key="2">
    <source>
        <dbReference type="ARBA" id="ARBA00022475"/>
    </source>
</evidence>
<feature type="transmembrane region" description="Helical" evidence="6">
    <location>
        <begin position="381"/>
        <end position="400"/>
    </location>
</feature>
<comment type="caution">
    <text evidence="7">The sequence shown here is derived from an EMBL/GenBank/DDBJ whole genome shotgun (WGS) entry which is preliminary data.</text>
</comment>
<dbReference type="PANTHER" id="PTHR30250">
    <property type="entry name" value="PST FAMILY PREDICTED COLANIC ACID TRANSPORTER"/>
    <property type="match status" value="1"/>
</dbReference>
<evidence type="ECO:0000256" key="4">
    <source>
        <dbReference type="ARBA" id="ARBA00022989"/>
    </source>
</evidence>
<dbReference type="InterPro" id="IPR024923">
    <property type="entry name" value="PG_synth_SpoVB"/>
</dbReference>
<feature type="transmembrane region" description="Helical" evidence="6">
    <location>
        <begin position="265"/>
        <end position="294"/>
    </location>
</feature>
<feature type="transmembrane region" description="Helical" evidence="6">
    <location>
        <begin position="126"/>
        <end position="148"/>
    </location>
</feature>
<dbReference type="InterPro" id="IPR050833">
    <property type="entry name" value="Poly_Biosynth_Transport"/>
</dbReference>
<dbReference type="InterPro" id="IPR002797">
    <property type="entry name" value="Polysacc_synth"/>
</dbReference>
<feature type="transmembrane region" description="Helical" evidence="6">
    <location>
        <begin position="85"/>
        <end position="106"/>
    </location>
</feature>
<keyword evidence="3 6" id="KW-0812">Transmembrane</keyword>
<dbReference type="EMBL" id="JAOQJQ010000001">
    <property type="protein sequence ID" value="MCU6760779.1"/>
    <property type="molecule type" value="Genomic_DNA"/>
</dbReference>
<keyword evidence="4 6" id="KW-1133">Transmembrane helix</keyword>
<evidence type="ECO:0000313" key="7">
    <source>
        <dbReference type="EMBL" id="MCU6760779.1"/>
    </source>
</evidence>
<feature type="transmembrane region" description="Helical" evidence="6">
    <location>
        <begin position="190"/>
        <end position="210"/>
    </location>
</feature>
<evidence type="ECO:0000313" key="8">
    <source>
        <dbReference type="Proteomes" id="UP001652442"/>
    </source>
</evidence>
<evidence type="ECO:0000256" key="5">
    <source>
        <dbReference type="ARBA" id="ARBA00023136"/>
    </source>
</evidence>
<keyword evidence="8" id="KW-1185">Reference proteome</keyword>